<keyword evidence="3" id="KW-0949">S-adenosyl-L-methionine</keyword>
<gene>
    <name evidence="8" type="ORF">DEHRE_10850</name>
</gene>
<dbReference type="Gene3D" id="3.20.20.70">
    <property type="entry name" value="Aldolase class I"/>
    <property type="match status" value="1"/>
</dbReference>
<dbReference type="InterPro" id="IPR013785">
    <property type="entry name" value="Aldolase_TIM"/>
</dbReference>
<keyword evidence="2" id="KW-0004">4Fe-4S</keyword>
<comment type="cofactor">
    <cofactor evidence="1">
        <name>[4Fe-4S] cluster</name>
        <dbReference type="ChEBI" id="CHEBI:49883"/>
    </cofactor>
</comment>
<dbReference type="NCBIfam" id="TIGR04085">
    <property type="entry name" value="rSAM_more_4Fe4S"/>
    <property type="match status" value="1"/>
</dbReference>
<evidence type="ECO:0000256" key="3">
    <source>
        <dbReference type="ARBA" id="ARBA00022691"/>
    </source>
</evidence>
<keyword evidence="6" id="KW-0411">Iron-sulfur</keyword>
<accession>A0ABN4BYF8</accession>
<evidence type="ECO:0000256" key="4">
    <source>
        <dbReference type="ARBA" id="ARBA00022723"/>
    </source>
</evidence>
<dbReference type="PROSITE" id="PS51918">
    <property type="entry name" value="RADICAL_SAM"/>
    <property type="match status" value="1"/>
</dbReference>
<dbReference type="InterPro" id="IPR034391">
    <property type="entry name" value="AdoMet-like_SPASM_containing"/>
</dbReference>
<dbReference type="InterPro" id="IPR007197">
    <property type="entry name" value="rSAM"/>
</dbReference>
<evidence type="ECO:0000256" key="2">
    <source>
        <dbReference type="ARBA" id="ARBA00022485"/>
    </source>
</evidence>
<keyword evidence="5" id="KW-0408">Iron</keyword>
<dbReference type="SFLD" id="SFLDG01387">
    <property type="entry name" value="BtrN-like_SPASM_domain_contain"/>
    <property type="match status" value="1"/>
</dbReference>
<feature type="domain" description="Radical SAM core" evidence="7">
    <location>
        <begin position="18"/>
        <end position="240"/>
    </location>
</feature>
<evidence type="ECO:0000259" key="7">
    <source>
        <dbReference type="PROSITE" id="PS51918"/>
    </source>
</evidence>
<dbReference type="PIRSF" id="PIRSF037420">
    <property type="entry name" value="PQQ_syn_pqqE"/>
    <property type="match status" value="1"/>
</dbReference>
<sequence>MHPEKSSQEFLEEYFKDKPQLTNLHIEITSKCNERCVHCYIPHENKVSDIEADLFYDVLEQCKNMRLLHLTLSGGEPMLHKSFCDFLRKCKEYDFSVNVLSNLTLLNDEIIKEMRTNPLLGVQVSLYSMDSNIHDEITQMKGSFKKTKNAILKLIENDIPLQISCPIMKQNKNCYDDVKNWAKKHKIHVGDDYVIIARYNHTTQNLSNRLSINEIREVINDIVVIDTSYMEQMEREAEKKKNITSNDFVCSVCHSSIFIADNGNVYPCAGWQDYNIGNVKETSLEDIWNNSERIQYLRGLRRKDFPKCIQCPDKDFCTMCMVRNANEDPLGDPLAVNEYFCDIAKLNRKMMLEWKEMGN</sequence>
<dbReference type="Pfam" id="PF13186">
    <property type="entry name" value="SPASM"/>
    <property type="match status" value="1"/>
</dbReference>
<dbReference type="SFLD" id="SFLDS00029">
    <property type="entry name" value="Radical_SAM"/>
    <property type="match status" value="1"/>
</dbReference>
<evidence type="ECO:0000256" key="6">
    <source>
        <dbReference type="ARBA" id="ARBA00023014"/>
    </source>
</evidence>
<dbReference type="SFLD" id="SFLDG01386">
    <property type="entry name" value="main_SPASM_domain-containing"/>
    <property type="match status" value="1"/>
</dbReference>
<name>A0ABN4BYF8_DEHRP</name>
<evidence type="ECO:0000256" key="5">
    <source>
        <dbReference type="ARBA" id="ARBA00023004"/>
    </source>
</evidence>
<organism evidence="8 9">
    <name type="scientific">Dehalobacter restrictus (strain DSM 9455 / PER-K23)</name>
    <dbReference type="NCBI Taxonomy" id="871738"/>
    <lineage>
        <taxon>Bacteria</taxon>
        <taxon>Bacillati</taxon>
        <taxon>Bacillota</taxon>
        <taxon>Clostridia</taxon>
        <taxon>Eubacteriales</taxon>
        <taxon>Desulfitobacteriaceae</taxon>
        <taxon>Dehalobacter</taxon>
    </lineage>
</organism>
<dbReference type="EMBL" id="CP007033">
    <property type="protein sequence ID" value="AHF10488.1"/>
    <property type="molecule type" value="Genomic_DNA"/>
</dbReference>
<dbReference type="Pfam" id="PF04055">
    <property type="entry name" value="Radical_SAM"/>
    <property type="match status" value="1"/>
</dbReference>
<keyword evidence="9" id="KW-1185">Reference proteome</keyword>
<evidence type="ECO:0000313" key="8">
    <source>
        <dbReference type="EMBL" id="AHF10488.1"/>
    </source>
</evidence>
<dbReference type="InterPro" id="IPR023885">
    <property type="entry name" value="4Fe4S-binding_SPASM_dom"/>
</dbReference>
<reference evidence="8 9" key="1">
    <citation type="journal article" date="2013" name="Stand. Genomic Sci.">
        <title>Complete genome sequence of Dehalobacter restrictus PER-K23(T.).</title>
        <authorList>
            <person name="Kruse T."/>
            <person name="Maillard J."/>
            <person name="Goodwin L."/>
            <person name="Woyke T."/>
            <person name="Teshima H."/>
            <person name="Bruce D."/>
            <person name="Detter C."/>
            <person name="Tapia R."/>
            <person name="Han C."/>
            <person name="Huntemann M."/>
            <person name="Wei C.L."/>
            <person name="Han J."/>
            <person name="Chen A."/>
            <person name="Kyrpides N."/>
            <person name="Szeto E."/>
            <person name="Markowitz V."/>
            <person name="Ivanova N."/>
            <person name="Pagani I."/>
            <person name="Pati A."/>
            <person name="Pitluck S."/>
            <person name="Nolan M."/>
            <person name="Holliger C."/>
            <person name="Smidt H."/>
        </authorList>
    </citation>
    <scope>NUCLEOTIDE SEQUENCE [LARGE SCALE GENOMIC DNA]</scope>
    <source>
        <strain evidence="9">DSM 9455</strain>
    </source>
</reference>
<dbReference type="Proteomes" id="UP000018934">
    <property type="component" value="Chromosome"/>
</dbReference>
<dbReference type="RefSeq" id="WP_025206015.1">
    <property type="nucleotide sequence ID" value="NZ_CP007033.1"/>
</dbReference>
<dbReference type="SMART" id="SM00729">
    <property type="entry name" value="Elp3"/>
    <property type="match status" value="1"/>
</dbReference>
<proteinExistence type="predicted"/>
<dbReference type="CDD" id="cd01335">
    <property type="entry name" value="Radical_SAM"/>
    <property type="match status" value="1"/>
</dbReference>
<dbReference type="SUPFAM" id="SSF102114">
    <property type="entry name" value="Radical SAM enzymes"/>
    <property type="match status" value="1"/>
</dbReference>
<dbReference type="InterPro" id="IPR006638">
    <property type="entry name" value="Elp3/MiaA/NifB-like_rSAM"/>
</dbReference>
<protein>
    <submittedName>
        <fullName evidence="8">Radical SAM protein</fullName>
    </submittedName>
</protein>
<dbReference type="InterPro" id="IPR058240">
    <property type="entry name" value="rSAM_sf"/>
</dbReference>
<dbReference type="InterPro" id="IPR050377">
    <property type="entry name" value="Radical_SAM_PqqE_MftC-like"/>
</dbReference>
<dbReference type="PANTHER" id="PTHR11228:SF7">
    <property type="entry name" value="PQQA PEPTIDE CYCLASE"/>
    <property type="match status" value="1"/>
</dbReference>
<dbReference type="PANTHER" id="PTHR11228">
    <property type="entry name" value="RADICAL SAM DOMAIN PROTEIN"/>
    <property type="match status" value="1"/>
</dbReference>
<keyword evidence="4" id="KW-0479">Metal-binding</keyword>
<evidence type="ECO:0000256" key="1">
    <source>
        <dbReference type="ARBA" id="ARBA00001966"/>
    </source>
</evidence>
<evidence type="ECO:0000313" key="9">
    <source>
        <dbReference type="Proteomes" id="UP000018934"/>
    </source>
</evidence>
<dbReference type="InterPro" id="IPR017200">
    <property type="entry name" value="PqqE-like"/>
</dbReference>
<dbReference type="SFLD" id="SFLDG01067">
    <property type="entry name" value="SPASM/twitch_domain_containing"/>
    <property type="match status" value="1"/>
</dbReference>